<dbReference type="InterPro" id="IPR029058">
    <property type="entry name" value="AB_hydrolase_fold"/>
</dbReference>
<dbReference type="RefSeq" id="WP_369229881.1">
    <property type="nucleotide sequence ID" value="NZ_CP163435.1"/>
</dbReference>
<dbReference type="SUPFAM" id="SSF53474">
    <property type="entry name" value="alpha/beta-Hydrolases"/>
    <property type="match status" value="1"/>
</dbReference>
<name>A0AB39NZZ3_9ACTN</name>
<dbReference type="Pfam" id="PF12697">
    <property type="entry name" value="Abhydrolase_6"/>
    <property type="match status" value="1"/>
</dbReference>
<reference evidence="3" key="1">
    <citation type="submission" date="2024-07" db="EMBL/GenBank/DDBJ databases">
        <authorList>
            <person name="Yu S.T."/>
        </authorList>
    </citation>
    <scope>NUCLEOTIDE SEQUENCE</scope>
    <source>
        <strain evidence="3">R21</strain>
    </source>
</reference>
<accession>A0AB39NZZ3</accession>
<evidence type="ECO:0000259" key="2">
    <source>
        <dbReference type="Pfam" id="PF12697"/>
    </source>
</evidence>
<sequence>MNEIELSGGTIEYTDTGGDGPVLVLLHGFMMDASLWDETIAGLSADHRCVAPTLPLGAHRLGMRADADLSLPGVARLVAEFLERLDLRDVTLVGNDTGGALVQLLMAEGAARVGSVVLVSCDAFDNFPPGLTGRTLVLTGRLSPRMFGLFMQQMRLRPLRRLPIAFGWLTKRGDAATARWIRPVLRRQDIRRDTVRVLRAAAADTGLLLTAAERLPDFDRPALVVWATGDRVMPPEHGRRLAALLPQARLVEVADTRTLVPLDQPAELARAVREFTRAPHVT</sequence>
<protein>
    <submittedName>
        <fullName evidence="3">Alpha/beta fold hydrolase</fullName>
    </submittedName>
</protein>
<evidence type="ECO:0000313" key="3">
    <source>
        <dbReference type="EMBL" id="XDQ23806.1"/>
    </source>
</evidence>
<dbReference type="GO" id="GO:0016020">
    <property type="term" value="C:membrane"/>
    <property type="evidence" value="ECO:0007669"/>
    <property type="project" value="TreeGrafter"/>
</dbReference>
<dbReference type="InterPro" id="IPR050266">
    <property type="entry name" value="AB_hydrolase_sf"/>
</dbReference>
<dbReference type="Gene3D" id="3.40.50.1820">
    <property type="entry name" value="alpha/beta hydrolase"/>
    <property type="match status" value="1"/>
</dbReference>
<keyword evidence="1 3" id="KW-0378">Hydrolase</keyword>
<dbReference type="InterPro" id="IPR000073">
    <property type="entry name" value="AB_hydrolase_1"/>
</dbReference>
<gene>
    <name evidence="3" type="ORF">AB5J56_03465</name>
</gene>
<dbReference type="PANTHER" id="PTHR43798">
    <property type="entry name" value="MONOACYLGLYCEROL LIPASE"/>
    <property type="match status" value="1"/>
</dbReference>
<dbReference type="GO" id="GO:0016787">
    <property type="term" value="F:hydrolase activity"/>
    <property type="evidence" value="ECO:0007669"/>
    <property type="project" value="UniProtKB-KW"/>
</dbReference>
<proteinExistence type="predicted"/>
<feature type="domain" description="AB hydrolase-1" evidence="2">
    <location>
        <begin position="23"/>
        <end position="271"/>
    </location>
</feature>
<evidence type="ECO:0000256" key="1">
    <source>
        <dbReference type="ARBA" id="ARBA00022801"/>
    </source>
</evidence>
<organism evidence="3">
    <name type="scientific">Streptomyces sp. R21</name>
    <dbReference type="NCBI Taxonomy" id="3238627"/>
    <lineage>
        <taxon>Bacteria</taxon>
        <taxon>Bacillati</taxon>
        <taxon>Actinomycetota</taxon>
        <taxon>Actinomycetes</taxon>
        <taxon>Kitasatosporales</taxon>
        <taxon>Streptomycetaceae</taxon>
        <taxon>Streptomyces</taxon>
    </lineage>
</organism>
<dbReference type="PANTHER" id="PTHR43798:SF31">
    <property type="entry name" value="AB HYDROLASE SUPERFAMILY PROTEIN YCLE"/>
    <property type="match status" value="1"/>
</dbReference>
<dbReference type="EMBL" id="CP163435">
    <property type="protein sequence ID" value="XDQ23806.1"/>
    <property type="molecule type" value="Genomic_DNA"/>
</dbReference>
<dbReference type="AlphaFoldDB" id="A0AB39NZZ3"/>